<proteinExistence type="predicted"/>
<dbReference type="EMBL" id="GBRH01266345">
    <property type="protein sequence ID" value="JAD31550.1"/>
    <property type="molecule type" value="Transcribed_RNA"/>
</dbReference>
<protein>
    <submittedName>
        <fullName evidence="1">Uncharacterized protein</fullName>
    </submittedName>
</protein>
<sequence>MEVQQPLSSTQCYFQPDVPWKNRVRSIEQMIVQGLVRHELVD</sequence>
<reference evidence="1" key="1">
    <citation type="submission" date="2014-09" db="EMBL/GenBank/DDBJ databases">
        <authorList>
            <person name="Magalhaes I.L.F."/>
            <person name="Oliveira U."/>
            <person name="Santos F.R."/>
            <person name="Vidigal T.H.D.A."/>
            <person name="Brescovit A.D."/>
            <person name="Santos A.J."/>
        </authorList>
    </citation>
    <scope>NUCLEOTIDE SEQUENCE</scope>
    <source>
        <tissue evidence="1">Shoot tissue taken approximately 20 cm above the soil surface</tissue>
    </source>
</reference>
<organism evidence="1">
    <name type="scientific">Arundo donax</name>
    <name type="common">Giant reed</name>
    <name type="synonym">Donax arundinaceus</name>
    <dbReference type="NCBI Taxonomy" id="35708"/>
    <lineage>
        <taxon>Eukaryota</taxon>
        <taxon>Viridiplantae</taxon>
        <taxon>Streptophyta</taxon>
        <taxon>Embryophyta</taxon>
        <taxon>Tracheophyta</taxon>
        <taxon>Spermatophyta</taxon>
        <taxon>Magnoliopsida</taxon>
        <taxon>Liliopsida</taxon>
        <taxon>Poales</taxon>
        <taxon>Poaceae</taxon>
        <taxon>PACMAD clade</taxon>
        <taxon>Arundinoideae</taxon>
        <taxon>Arundineae</taxon>
        <taxon>Arundo</taxon>
    </lineage>
</organism>
<evidence type="ECO:0000313" key="1">
    <source>
        <dbReference type="EMBL" id="JAD31550.1"/>
    </source>
</evidence>
<reference evidence="1" key="2">
    <citation type="journal article" date="2015" name="Data Brief">
        <title>Shoot transcriptome of the giant reed, Arundo donax.</title>
        <authorList>
            <person name="Barrero R.A."/>
            <person name="Guerrero F.D."/>
            <person name="Moolhuijzen P."/>
            <person name="Goolsby J.A."/>
            <person name="Tidwell J."/>
            <person name="Bellgard S.E."/>
            <person name="Bellgard M.I."/>
        </authorList>
    </citation>
    <scope>NUCLEOTIDE SEQUENCE</scope>
    <source>
        <tissue evidence="1">Shoot tissue taken approximately 20 cm above the soil surface</tissue>
    </source>
</reference>
<name>A0A0A8Z451_ARUDO</name>
<dbReference type="AlphaFoldDB" id="A0A0A8Z451"/>
<accession>A0A0A8Z451</accession>